<dbReference type="GO" id="GO:0016702">
    <property type="term" value="F:oxidoreductase activity, acting on single donors with incorporation of molecular oxygen, incorporation of two atoms of oxygen"/>
    <property type="evidence" value="ECO:0007669"/>
    <property type="project" value="InterPro"/>
</dbReference>
<dbReference type="Pfam" id="PF07847">
    <property type="entry name" value="PCO_ADO"/>
    <property type="match status" value="1"/>
</dbReference>
<dbReference type="FunCoup" id="A0A6P7F105">
    <property type="interactions" value="568"/>
</dbReference>
<accession>A0A6P7F105</accession>
<sequence length="254" mass="27831">MASQIQKVLKQALLTFTNSSPVHFIAGLDSLASVLDKTTAEDLNFDITAATKSEEGAPVTYIDVFEDSTLTMGIFVLQKDKKLPLHNHPEMYGLIKVLAGKIMVKSYSINTPATIEADTRSCKDNQTGSGSNIMLSPDKGKRKRFVTAEFVSSDIIGVDSKPCILDPNKRNIHEIHSVGGPAAFIDILAPPYNTLIPGVGPRYCSYYSIVTILPNVSNVYRLQETKNPSWYWTDTAPYLGPDPTANMNIESESV</sequence>
<keyword evidence="6" id="KW-0223">Dioxygenase</keyword>
<dbReference type="InParanoid" id="A0A6P7F105"/>
<gene>
    <name evidence="6" type="primary">LOC114325397</name>
</gene>
<keyword evidence="5" id="KW-1185">Reference proteome</keyword>
<keyword evidence="3" id="KW-0408">Iron</keyword>
<name>A0A6P7F105_DIAVI</name>
<dbReference type="AlphaFoldDB" id="A0A6P7F105"/>
<dbReference type="SUPFAM" id="SSF51182">
    <property type="entry name" value="RmlC-like cupins"/>
    <property type="match status" value="1"/>
</dbReference>
<evidence type="ECO:0000256" key="3">
    <source>
        <dbReference type="ARBA" id="ARBA00023004"/>
    </source>
</evidence>
<evidence type="ECO:0000256" key="2">
    <source>
        <dbReference type="ARBA" id="ARBA00023002"/>
    </source>
</evidence>
<dbReference type="PANTHER" id="PTHR22966:SF61">
    <property type="entry name" value="2-AMINOETHANETHIOL DIOXYGENASE"/>
    <property type="match status" value="1"/>
</dbReference>
<dbReference type="Gene3D" id="2.60.120.10">
    <property type="entry name" value="Jelly Rolls"/>
    <property type="match status" value="1"/>
</dbReference>
<dbReference type="RefSeq" id="XP_028129269.1">
    <property type="nucleotide sequence ID" value="XM_028273468.1"/>
</dbReference>
<proteinExistence type="predicted"/>
<dbReference type="InterPro" id="IPR012864">
    <property type="entry name" value="PCO/ADO"/>
</dbReference>
<dbReference type="GO" id="GO:0005739">
    <property type="term" value="C:mitochondrion"/>
    <property type="evidence" value="ECO:0007669"/>
    <property type="project" value="TreeGrafter"/>
</dbReference>
<dbReference type="Proteomes" id="UP001652700">
    <property type="component" value="Unplaced"/>
</dbReference>
<dbReference type="CDD" id="cd20289">
    <property type="entry name" value="cupin_ADO"/>
    <property type="match status" value="1"/>
</dbReference>
<reference evidence="4" key="2">
    <citation type="submission" date="2025-05" db="UniProtKB">
        <authorList>
            <consortium name="EnsemblMetazoa"/>
        </authorList>
    </citation>
    <scope>IDENTIFICATION</scope>
</reference>
<dbReference type="KEGG" id="dvv:114325397"/>
<dbReference type="EnsemblMetazoa" id="XM_028273468.2">
    <property type="protein sequence ID" value="XP_028129269.1"/>
    <property type="gene ID" value="LOC114325397"/>
</dbReference>
<reference evidence="6" key="1">
    <citation type="submission" date="2025-04" db="UniProtKB">
        <authorList>
            <consortium name="RefSeq"/>
        </authorList>
    </citation>
    <scope>IDENTIFICATION</scope>
    <source>
        <tissue evidence="6">Whole insect</tissue>
    </source>
</reference>
<keyword evidence="1" id="KW-0479">Metal-binding</keyword>
<protein>
    <submittedName>
        <fullName evidence="6">2-aminoethanethiol dioxygenase</fullName>
    </submittedName>
</protein>
<dbReference type="PANTHER" id="PTHR22966">
    <property type="entry name" value="2-AMINOETHANETHIOL DIOXYGENASE"/>
    <property type="match status" value="1"/>
</dbReference>
<evidence type="ECO:0000313" key="4">
    <source>
        <dbReference type="EnsemblMetazoa" id="XP_028129269.1"/>
    </source>
</evidence>
<dbReference type="InterPro" id="IPR014710">
    <property type="entry name" value="RmlC-like_jellyroll"/>
</dbReference>
<evidence type="ECO:0000313" key="6">
    <source>
        <dbReference type="RefSeq" id="XP_028129269.1"/>
    </source>
</evidence>
<evidence type="ECO:0000256" key="1">
    <source>
        <dbReference type="ARBA" id="ARBA00022723"/>
    </source>
</evidence>
<dbReference type="GeneID" id="114325397"/>
<organism evidence="6">
    <name type="scientific">Diabrotica virgifera virgifera</name>
    <name type="common">western corn rootworm</name>
    <dbReference type="NCBI Taxonomy" id="50390"/>
    <lineage>
        <taxon>Eukaryota</taxon>
        <taxon>Metazoa</taxon>
        <taxon>Ecdysozoa</taxon>
        <taxon>Arthropoda</taxon>
        <taxon>Hexapoda</taxon>
        <taxon>Insecta</taxon>
        <taxon>Pterygota</taxon>
        <taxon>Neoptera</taxon>
        <taxon>Endopterygota</taxon>
        <taxon>Coleoptera</taxon>
        <taxon>Polyphaga</taxon>
        <taxon>Cucujiformia</taxon>
        <taxon>Chrysomeloidea</taxon>
        <taxon>Chrysomelidae</taxon>
        <taxon>Galerucinae</taxon>
        <taxon>Diabroticina</taxon>
        <taxon>Diabroticites</taxon>
        <taxon>Diabrotica</taxon>
    </lineage>
</organism>
<keyword evidence="2" id="KW-0560">Oxidoreductase</keyword>
<dbReference type="GO" id="GO:0046872">
    <property type="term" value="F:metal ion binding"/>
    <property type="evidence" value="ECO:0007669"/>
    <property type="project" value="UniProtKB-KW"/>
</dbReference>
<evidence type="ECO:0000313" key="5">
    <source>
        <dbReference type="Proteomes" id="UP001652700"/>
    </source>
</evidence>
<dbReference type="OrthoDB" id="271433at2759"/>
<dbReference type="InterPro" id="IPR011051">
    <property type="entry name" value="RmlC_Cupin_sf"/>
</dbReference>